<dbReference type="SUPFAM" id="SSF82153">
    <property type="entry name" value="FAS1 domain"/>
    <property type="match status" value="1"/>
</dbReference>
<evidence type="ECO:0000259" key="1">
    <source>
        <dbReference type="PROSITE" id="PS50213"/>
    </source>
</evidence>
<dbReference type="Proteomes" id="UP000499080">
    <property type="component" value="Unassembled WGS sequence"/>
</dbReference>
<proteinExistence type="predicted"/>
<dbReference type="InterPro" id="IPR050904">
    <property type="entry name" value="Adhesion/Biosynth-related"/>
</dbReference>
<dbReference type="PANTHER" id="PTHR10900">
    <property type="entry name" value="PERIOSTIN-RELATED"/>
    <property type="match status" value="1"/>
</dbReference>
<dbReference type="PANTHER" id="PTHR10900:SF77">
    <property type="entry name" value="FI19380P1"/>
    <property type="match status" value="1"/>
</dbReference>
<dbReference type="AlphaFoldDB" id="A0A4Y2TKA0"/>
<dbReference type="PROSITE" id="PS50213">
    <property type="entry name" value="FAS1"/>
    <property type="match status" value="1"/>
</dbReference>
<dbReference type="Pfam" id="PF02469">
    <property type="entry name" value="Fasciclin"/>
    <property type="match status" value="1"/>
</dbReference>
<dbReference type="InterPro" id="IPR036378">
    <property type="entry name" value="FAS1_dom_sf"/>
</dbReference>
<dbReference type="SMART" id="SM00554">
    <property type="entry name" value="FAS1"/>
    <property type="match status" value="1"/>
</dbReference>
<evidence type="ECO:0000313" key="3">
    <source>
        <dbReference type="Proteomes" id="UP000499080"/>
    </source>
</evidence>
<comment type="caution">
    <text evidence="2">The sequence shown here is derived from an EMBL/GenBank/DDBJ whole genome shotgun (WGS) entry which is preliminary data.</text>
</comment>
<dbReference type="FunFam" id="2.30.180.10:FF:000032">
    <property type="entry name" value="Fasciclin domain-containing protein, putative"/>
    <property type="match status" value="1"/>
</dbReference>
<evidence type="ECO:0000313" key="2">
    <source>
        <dbReference type="EMBL" id="GBN99819.1"/>
    </source>
</evidence>
<organism evidence="2 3">
    <name type="scientific">Araneus ventricosus</name>
    <name type="common">Orbweaver spider</name>
    <name type="synonym">Epeira ventricosa</name>
    <dbReference type="NCBI Taxonomy" id="182803"/>
    <lineage>
        <taxon>Eukaryota</taxon>
        <taxon>Metazoa</taxon>
        <taxon>Ecdysozoa</taxon>
        <taxon>Arthropoda</taxon>
        <taxon>Chelicerata</taxon>
        <taxon>Arachnida</taxon>
        <taxon>Araneae</taxon>
        <taxon>Araneomorphae</taxon>
        <taxon>Entelegynae</taxon>
        <taxon>Araneoidea</taxon>
        <taxon>Araneidae</taxon>
        <taxon>Araneus</taxon>
    </lineage>
</organism>
<dbReference type="GO" id="GO:0005615">
    <property type="term" value="C:extracellular space"/>
    <property type="evidence" value="ECO:0007669"/>
    <property type="project" value="TreeGrafter"/>
</dbReference>
<reference evidence="2 3" key="1">
    <citation type="journal article" date="2019" name="Sci. Rep.">
        <title>Orb-weaving spider Araneus ventricosus genome elucidates the spidroin gene catalogue.</title>
        <authorList>
            <person name="Kono N."/>
            <person name="Nakamura H."/>
            <person name="Ohtoshi R."/>
            <person name="Moran D.A.P."/>
            <person name="Shinohara A."/>
            <person name="Yoshida Y."/>
            <person name="Fujiwara M."/>
            <person name="Mori M."/>
            <person name="Tomita M."/>
            <person name="Arakawa K."/>
        </authorList>
    </citation>
    <scope>NUCLEOTIDE SEQUENCE [LARGE SCALE GENOMIC DNA]</scope>
</reference>
<dbReference type="OrthoDB" id="6409425at2759"/>
<accession>A0A4Y2TKA0</accession>
<name>A0A4Y2TKA0_ARAVE</name>
<protein>
    <recommendedName>
        <fullName evidence="1">FAS1 domain-containing protein</fullName>
    </recommendedName>
</protein>
<dbReference type="Gene3D" id="2.30.180.10">
    <property type="entry name" value="FAS1 domain"/>
    <property type="match status" value="1"/>
</dbReference>
<sequence>MASLQLPHGYAFCGYSLCESPSPPWPHVRFYGPTLLMVCKRKSKLSSSSRQFPSDFRIDDAFWSAALQMVWSGLTVTEHLQRMESVHADVINKCALPTSFVNTLPILQEEKERDVTTQLDIRLHMQLHGPYTVFLPSNEALTKIPADELSVLKENVTLLREFLEYHVVQGAYFSGDLKDGQYLTTLHQKQPIRVGVRVDGCYRRLVEANNSPLFKADIPTKNGVIHVIDWILRPSDLSWCEGVILP</sequence>
<dbReference type="EMBL" id="BGPR01028585">
    <property type="protein sequence ID" value="GBN99819.1"/>
    <property type="molecule type" value="Genomic_DNA"/>
</dbReference>
<feature type="domain" description="FAS1" evidence="1">
    <location>
        <begin position="87"/>
        <end position="232"/>
    </location>
</feature>
<gene>
    <name evidence="2" type="ORF">AVEN_96822_1</name>
</gene>
<dbReference type="InterPro" id="IPR000782">
    <property type="entry name" value="FAS1_domain"/>
</dbReference>
<keyword evidence="3" id="KW-1185">Reference proteome</keyword>